<gene>
    <name evidence="1" type="ORF">LCGC14_1585040</name>
</gene>
<dbReference type="EMBL" id="LAZR01012516">
    <property type="protein sequence ID" value="KKM26410.1"/>
    <property type="molecule type" value="Genomic_DNA"/>
</dbReference>
<accession>A0A0F9LFZ5</accession>
<name>A0A0F9LFZ5_9ZZZZ</name>
<feature type="non-terminal residue" evidence="1">
    <location>
        <position position="1"/>
    </location>
</feature>
<evidence type="ECO:0000313" key="1">
    <source>
        <dbReference type="EMBL" id="KKM26410.1"/>
    </source>
</evidence>
<dbReference type="AlphaFoldDB" id="A0A0F9LFZ5"/>
<organism evidence="1">
    <name type="scientific">marine sediment metagenome</name>
    <dbReference type="NCBI Taxonomy" id="412755"/>
    <lineage>
        <taxon>unclassified sequences</taxon>
        <taxon>metagenomes</taxon>
        <taxon>ecological metagenomes</taxon>
    </lineage>
</organism>
<sequence length="35" mass="3387">AILADGRVGVILDAAGILRLARAAPGKRNSAASAA</sequence>
<proteinExistence type="predicted"/>
<protein>
    <submittedName>
        <fullName evidence="1">Uncharacterized protein</fullName>
    </submittedName>
</protein>
<reference evidence="1" key="1">
    <citation type="journal article" date="2015" name="Nature">
        <title>Complex archaea that bridge the gap between prokaryotes and eukaryotes.</title>
        <authorList>
            <person name="Spang A."/>
            <person name="Saw J.H."/>
            <person name="Jorgensen S.L."/>
            <person name="Zaremba-Niedzwiedzka K."/>
            <person name="Martijn J."/>
            <person name="Lind A.E."/>
            <person name="van Eijk R."/>
            <person name="Schleper C."/>
            <person name="Guy L."/>
            <person name="Ettema T.J."/>
        </authorList>
    </citation>
    <scope>NUCLEOTIDE SEQUENCE</scope>
</reference>
<comment type="caution">
    <text evidence="1">The sequence shown here is derived from an EMBL/GenBank/DDBJ whole genome shotgun (WGS) entry which is preliminary data.</text>
</comment>